<dbReference type="InterPro" id="IPR001763">
    <property type="entry name" value="Rhodanese-like_dom"/>
</dbReference>
<dbReference type="GO" id="GO:0010971">
    <property type="term" value="P:positive regulation of G2/M transition of mitotic cell cycle"/>
    <property type="evidence" value="ECO:0007669"/>
    <property type="project" value="TreeGrafter"/>
</dbReference>
<feature type="compositionally biased region" description="Low complexity" evidence="10">
    <location>
        <begin position="38"/>
        <end position="49"/>
    </location>
</feature>
<feature type="compositionally biased region" description="Basic and acidic residues" evidence="10">
    <location>
        <begin position="26"/>
        <end position="37"/>
    </location>
</feature>
<evidence type="ECO:0000313" key="12">
    <source>
        <dbReference type="EMBL" id="PWN20039.1"/>
    </source>
</evidence>
<feature type="region of interest" description="Disordered" evidence="10">
    <location>
        <begin position="421"/>
        <end position="440"/>
    </location>
</feature>
<dbReference type="SUPFAM" id="SSF52821">
    <property type="entry name" value="Rhodanese/Cell cycle control phosphatase"/>
    <property type="match status" value="1"/>
</dbReference>
<dbReference type="SMART" id="SM00450">
    <property type="entry name" value="RHOD"/>
    <property type="match status" value="1"/>
</dbReference>
<dbReference type="STRING" id="1684307.A0A316U431"/>
<feature type="region of interest" description="Disordered" evidence="10">
    <location>
        <begin position="273"/>
        <end position="324"/>
    </location>
</feature>
<dbReference type="PROSITE" id="PS50206">
    <property type="entry name" value="RHODANESE_3"/>
    <property type="match status" value="1"/>
</dbReference>
<evidence type="ECO:0000256" key="1">
    <source>
        <dbReference type="ARBA" id="ARBA00011065"/>
    </source>
</evidence>
<feature type="region of interest" description="Disordered" evidence="10">
    <location>
        <begin position="624"/>
        <end position="720"/>
    </location>
</feature>
<gene>
    <name evidence="12" type="ORF">BCV69DRAFT_271307</name>
</gene>
<name>A0A316U431_9BASI</name>
<dbReference type="EC" id="3.1.3.48" evidence="2"/>
<keyword evidence="3" id="KW-0132">Cell division</keyword>
<evidence type="ECO:0000256" key="7">
    <source>
        <dbReference type="ARBA" id="ARBA00023306"/>
    </source>
</evidence>
<feature type="compositionally biased region" description="Polar residues" evidence="10">
    <location>
        <begin position="511"/>
        <end position="524"/>
    </location>
</feature>
<comment type="similarity">
    <text evidence="1">Belongs to the MPI phosphatase family.</text>
</comment>
<dbReference type="RefSeq" id="XP_025347199.1">
    <property type="nucleotide sequence ID" value="XM_025490950.1"/>
</dbReference>
<evidence type="ECO:0000313" key="13">
    <source>
        <dbReference type="Proteomes" id="UP000245942"/>
    </source>
</evidence>
<dbReference type="FunFam" id="3.40.250.10:FF:000021">
    <property type="entry name" value="M-phase inducer phosphatase cdc-25.2"/>
    <property type="match status" value="1"/>
</dbReference>
<feature type="region of interest" description="Disordered" evidence="10">
    <location>
        <begin position="1070"/>
        <end position="1097"/>
    </location>
</feature>
<feature type="compositionally biased region" description="Polar residues" evidence="10">
    <location>
        <begin position="56"/>
        <end position="68"/>
    </location>
</feature>
<dbReference type="PRINTS" id="PR00716">
    <property type="entry name" value="MPIPHPHTASE"/>
</dbReference>
<feature type="region of interest" description="Disordered" evidence="10">
    <location>
        <begin position="1"/>
        <end position="259"/>
    </location>
</feature>
<dbReference type="GO" id="GO:0110032">
    <property type="term" value="P:positive regulation of G2/MI transition of meiotic cell cycle"/>
    <property type="evidence" value="ECO:0007669"/>
    <property type="project" value="TreeGrafter"/>
</dbReference>
<proteinExistence type="inferred from homology"/>
<evidence type="ECO:0000259" key="11">
    <source>
        <dbReference type="PROSITE" id="PS50206"/>
    </source>
</evidence>
<keyword evidence="4" id="KW-0498">Mitosis</keyword>
<feature type="compositionally biased region" description="Polar residues" evidence="10">
    <location>
        <begin position="1031"/>
        <end position="1044"/>
    </location>
</feature>
<dbReference type="OrthoDB" id="26523at2759"/>
<dbReference type="GO" id="GO:0004725">
    <property type="term" value="F:protein tyrosine phosphatase activity"/>
    <property type="evidence" value="ECO:0007669"/>
    <property type="project" value="UniProtKB-EC"/>
</dbReference>
<keyword evidence="7" id="KW-0131">Cell cycle</keyword>
<dbReference type="InterPro" id="IPR036873">
    <property type="entry name" value="Rhodanese-like_dom_sf"/>
</dbReference>
<dbReference type="PANTHER" id="PTHR10828:SF17">
    <property type="entry name" value="PROTEIN-TYROSINE-PHOSPHATASE"/>
    <property type="match status" value="1"/>
</dbReference>
<feature type="region of interest" description="Disordered" evidence="10">
    <location>
        <begin position="1025"/>
        <end position="1044"/>
    </location>
</feature>
<sequence length="1153" mass="121051">MMALLSSPMGPAMRFDIFDQPSSPTRRHEELPADFDRSFGSSMSLGSSFDQLPRVASQQSDGRASSGQVFADLPVSSSSSSQSIRASSTRLEALQSANPFALSAPSSPTSSPSASSPSMATRSKARARGPLPTFTSSPSSSRLPPSLSESPTMTRTLGASMGTELSSKSPGLAAKMSSPHYMDFSPTNPLASSSKPSGGSNTPSSAAMRHAMLPPGSAMKEDTPPMSARRRVSSRPSSRNGSTSRGSGHRASPDLSNCAGSKLGRLFGTNMSLNTMNTQASPGSTDNSFENSQDGDASYEKEQPPAKRRPSSLPLGEGRPFVRPGLRTAMINGVFANRRVPSLLSTFHDEPTRRSSTDVVGRSQSPADQSQDRRRPRSRVNSNDGAEKEPVSSFAQSIRERQEAMGLTSAAFATHATIIESPSPGSLERQDLGSYFFDPQSPEARQMANASLDFASFSEAASPSSGFGIPRTTSGNQVASVQAKRPSLGVPNGGSPARAFVKAHSTAVVSTRQSFSQEQPQSRSLLGKRLNPHHANRRPSTLIQEQRRCHKSAQAVLGVADAAGSSRDVVFPRLTAPAPRRCHSSFEPFAASGGLLEPMLLGGESAAAGGPCSMLDSSSAESIDMMASSDSTGDTRFPDGFDANGSPMAPSMKSRATRRPTFARQSSKDDVSPLGYGSRRQRERTGLNGLQEDVTSPNSGDGKMSSPFSSSEGMPGFGASERSGKVLPCFNVKEDGLMRITPQTLVSLMQGQYNDQIESYQVVDCRFGYEHQGGHIPGAINLSTVDRVKNYFLTKNCNTSPRGRELPPRSQSGRADCFGNTRKPILVFHCEFSAKRAPSMALALRQADRSLASDYPNCHYPELYILEGGYCGFFKTYEEICEPQAYVRMDDPAHVQMRSTELNGFRKQFSRHRSFTYGDAQAAAKQVSGNGSGNGKEGNGKEGNGRPNSFFAMAMAGQSGNHTSRESTLGLPQHNLHNPKRRSALGQHVDGPNQSMCSEEESSFETDSPSNLAAVKKQSTASAGGFLLPESGSTGDTSFDSNESFELGKPPVLLLRAGAGAGGAAAAASASGTAAGGSGSGSGSQERSLGDSPCAAAGSRRSGAGAMLLGVPKAAGVGTGAGAGTGGAAVAAGTLPPRRPFVRAGTTGGLFGR</sequence>
<dbReference type="GO" id="GO:0005737">
    <property type="term" value="C:cytoplasm"/>
    <property type="evidence" value="ECO:0007669"/>
    <property type="project" value="TreeGrafter"/>
</dbReference>
<evidence type="ECO:0000256" key="3">
    <source>
        <dbReference type="ARBA" id="ARBA00022618"/>
    </source>
</evidence>
<feature type="region of interest" description="Disordered" evidence="10">
    <location>
        <begin position="511"/>
        <end position="542"/>
    </location>
</feature>
<evidence type="ECO:0000256" key="10">
    <source>
        <dbReference type="SAM" id="MobiDB-lite"/>
    </source>
</evidence>
<dbReference type="GO" id="GO:0051301">
    <property type="term" value="P:cell division"/>
    <property type="evidence" value="ECO:0007669"/>
    <property type="project" value="UniProtKB-KW"/>
</dbReference>
<dbReference type="Proteomes" id="UP000245942">
    <property type="component" value="Unassembled WGS sequence"/>
</dbReference>
<comment type="catalytic activity">
    <reaction evidence="8">
        <text>O-phospho-L-tyrosyl-[protein] + H2O = L-tyrosyl-[protein] + phosphate</text>
        <dbReference type="Rhea" id="RHEA:10684"/>
        <dbReference type="Rhea" id="RHEA-COMP:10136"/>
        <dbReference type="Rhea" id="RHEA-COMP:20101"/>
        <dbReference type="ChEBI" id="CHEBI:15377"/>
        <dbReference type="ChEBI" id="CHEBI:43474"/>
        <dbReference type="ChEBI" id="CHEBI:46858"/>
        <dbReference type="ChEBI" id="CHEBI:61978"/>
        <dbReference type="EC" id="3.1.3.48"/>
    </reaction>
</comment>
<feature type="compositionally biased region" description="Polar residues" evidence="10">
    <location>
        <begin position="273"/>
        <end position="295"/>
    </location>
</feature>
<evidence type="ECO:0000256" key="2">
    <source>
        <dbReference type="ARBA" id="ARBA00013064"/>
    </source>
</evidence>
<dbReference type="InterPro" id="IPR000751">
    <property type="entry name" value="MPI_Phosphatase"/>
</dbReference>
<keyword evidence="5" id="KW-0378">Hydrolase</keyword>
<dbReference type="Pfam" id="PF00581">
    <property type="entry name" value="Rhodanese"/>
    <property type="match status" value="1"/>
</dbReference>
<organism evidence="12 13">
    <name type="scientific">Pseudomicrostroma glucosiphilum</name>
    <dbReference type="NCBI Taxonomy" id="1684307"/>
    <lineage>
        <taxon>Eukaryota</taxon>
        <taxon>Fungi</taxon>
        <taxon>Dikarya</taxon>
        <taxon>Basidiomycota</taxon>
        <taxon>Ustilaginomycotina</taxon>
        <taxon>Exobasidiomycetes</taxon>
        <taxon>Microstromatales</taxon>
        <taxon>Microstromatales incertae sedis</taxon>
        <taxon>Pseudomicrostroma</taxon>
    </lineage>
</organism>
<feature type="compositionally biased region" description="Low complexity" evidence="10">
    <location>
        <begin position="130"/>
        <end position="152"/>
    </location>
</feature>
<keyword evidence="13" id="KW-1185">Reference proteome</keyword>
<feature type="compositionally biased region" description="Low complexity" evidence="10">
    <location>
        <begin position="234"/>
        <end position="250"/>
    </location>
</feature>
<feature type="compositionally biased region" description="Low complexity" evidence="10">
    <location>
        <begin position="76"/>
        <end position="88"/>
    </location>
</feature>
<feature type="compositionally biased region" description="Polar residues" evidence="10">
    <location>
        <begin position="471"/>
        <end position="480"/>
    </location>
</feature>
<dbReference type="Gene3D" id="3.40.250.10">
    <property type="entry name" value="Rhodanese-like domain"/>
    <property type="match status" value="1"/>
</dbReference>
<evidence type="ECO:0000256" key="8">
    <source>
        <dbReference type="ARBA" id="ARBA00051722"/>
    </source>
</evidence>
<evidence type="ECO:0000256" key="4">
    <source>
        <dbReference type="ARBA" id="ARBA00022776"/>
    </source>
</evidence>
<feature type="compositionally biased region" description="Basic and acidic residues" evidence="10">
    <location>
        <begin position="347"/>
        <end position="356"/>
    </location>
</feature>
<dbReference type="PANTHER" id="PTHR10828">
    <property type="entry name" value="M-PHASE INDUCER PHOSPHATASE DUAL SPECIFICITY PHOSPHATASE CDC25"/>
    <property type="match status" value="1"/>
</dbReference>
<dbReference type="EMBL" id="KZ819329">
    <property type="protein sequence ID" value="PWN20039.1"/>
    <property type="molecule type" value="Genomic_DNA"/>
</dbReference>
<dbReference type="CDD" id="cd01530">
    <property type="entry name" value="Cdc25"/>
    <property type="match status" value="1"/>
</dbReference>
<dbReference type="AlphaFoldDB" id="A0A316U431"/>
<dbReference type="GO" id="GO:0000086">
    <property type="term" value="P:G2/M transition of mitotic cell cycle"/>
    <property type="evidence" value="ECO:0007669"/>
    <property type="project" value="TreeGrafter"/>
</dbReference>
<reference evidence="12 13" key="1">
    <citation type="journal article" date="2018" name="Mol. Biol. Evol.">
        <title>Broad Genomic Sampling Reveals a Smut Pathogenic Ancestry of the Fungal Clade Ustilaginomycotina.</title>
        <authorList>
            <person name="Kijpornyongpan T."/>
            <person name="Mondo S.J."/>
            <person name="Barry K."/>
            <person name="Sandor L."/>
            <person name="Lee J."/>
            <person name="Lipzen A."/>
            <person name="Pangilinan J."/>
            <person name="LaButti K."/>
            <person name="Hainaut M."/>
            <person name="Henrissat B."/>
            <person name="Grigoriev I.V."/>
            <person name="Spatafora J.W."/>
            <person name="Aime M.C."/>
        </authorList>
    </citation>
    <scope>NUCLEOTIDE SEQUENCE [LARGE SCALE GENOMIC DNA]</scope>
    <source>
        <strain evidence="12 13">MCA 4718</strain>
    </source>
</reference>
<feature type="compositionally biased region" description="Polar residues" evidence="10">
    <location>
        <begin position="153"/>
        <end position="169"/>
    </location>
</feature>
<feature type="region of interest" description="Disordered" evidence="10">
    <location>
        <begin position="346"/>
        <end position="394"/>
    </location>
</feature>
<dbReference type="GO" id="GO:0005634">
    <property type="term" value="C:nucleus"/>
    <property type="evidence" value="ECO:0007669"/>
    <property type="project" value="TreeGrafter"/>
</dbReference>
<feature type="compositionally biased region" description="Polar residues" evidence="10">
    <location>
        <begin position="1005"/>
        <end position="1017"/>
    </location>
</feature>
<feature type="compositionally biased region" description="Low complexity" evidence="10">
    <location>
        <begin position="103"/>
        <end position="118"/>
    </location>
</feature>
<keyword evidence="6" id="KW-0904">Protein phosphatase</keyword>
<evidence type="ECO:0000256" key="6">
    <source>
        <dbReference type="ARBA" id="ARBA00022912"/>
    </source>
</evidence>
<accession>A0A316U431</accession>
<dbReference type="GeneID" id="37012684"/>
<evidence type="ECO:0000256" key="5">
    <source>
        <dbReference type="ARBA" id="ARBA00022801"/>
    </source>
</evidence>
<evidence type="ECO:0000256" key="9">
    <source>
        <dbReference type="ARBA" id="ARBA00067190"/>
    </source>
</evidence>
<protein>
    <recommendedName>
        <fullName evidence="9">M-phase inducer phosphatase</fullName>
        <ecNumber evidence="2">3.1.3.48</ecNumber>
    </recommendedName>
</protein>
<feature type="region of interest" description="Disordered" evidence="10">
    <location>
        <begin position="461"/>
        <end position="493"/>
    </location>
</feature>
<feature type="compositionally biased region" description="Polar residues" evidence="10">
    <location>
        <begin position="185"/>
        <end position="205"/>
    </location>
</feature>
<feature type="domain" description="Rhodanese" evidence="11">
    <location>
        <begin position="756"/>
        <end position="882"/>
    </location>
</feature>
<feature type="region of interest" description="Disordered" evidence="10">
    <location>
        <begin position="920"/>
        <end position="1017"/>
    </location>
</feature>